<dbReference type="GO" id="GO:0008270">
    <property type="term" value="F:zinc ion binding"/>
    <property type="evidence" value="ECO:0007669"/>
    <property type="project" value="InterPro"/>
</dbReference>
<keyword evidence="2" id="KW-0540">Nuclease</keyword>
<dbReference type="GO" id="GO:0003676">
    <property type="term" value="F:nucleic acid binding"/>
    <property type="evidence" value="ECO:0007669"/>
    <property type="project" value="InterPro"/>
</dbReference>
<dbReference type="InterPro" id="IPR003615">
    <property type="entry name" value="HNH_nuc"/>
</dbReference>
<name>A0A8J7UJ47_9HYPH</name>
<evidence type="ECO:0000259" key="1">
    <source>
        <dbReference type="Pfam" id="PF01844"/>
    </source>
</evidence>
<evidence type="ECO:0000313" key="3">
    <source>
        <dbReference type="Proteomes" id="UP000666240"/>
    </source>
</evidence>
<dbReference type="Pfam" id="PF01844">
    <property type="entry name" value="HNH"/>
    <property type="match status" value="1"/>
</dbReference>
<keyword evidence="3" id="KW-1185">Reference proteome</keyword>
<reference evidence="2" key="1">
    <citation type="submission" date="2021-03" db="EMBL/GenBank/DDBJ databases">
        <title>Genome sequencing and assembly of Tianweitania sediminis.</title>
        <authorList>
            <person name="Chhetri G."/>
        </authorList>
    </citation>
    <scope>NUCLEOTIDE SEQUENCE</scope>
    <source>
        <strain evidence="2">Z8</strain>
    </source>
</reference>
<dbReference type="AlphaFoldDB" id="A0A8J7UJ47"/>
<accession>A0A8J7UJ47</accession>
<keyword evidence="2" id="KW-0255">Endonuclease</keyword>
<organism evidence="2 3">
    <name type="scientific">Tianweitania sediminis</name>
    <dbReference type="NCBI Taxonomy" id="1502156"/>
    <lineage>
        <taxon>Bacteria</taxon>
        <taxon>Pseudomonadati</taxon>
        <taxon>Pseudomonadota</taxon>
        <taxon>Alphaproteobacteria</taxon>
        <taxon>Hyphomicrobiales</taxon>
        <taxon>Phyllobacteriaceae</taxon>
        <taxon>Tianweitania</taxon>
    </lineage>
</organism>
<dbReference type="EMBL" id="JAGIYY010000010">
    <property type="protein sequence ID" value="MBP0440914.1"/>
    <property type="molecule type" value="Genomic_DNA"/>
</dbReference>
<feature type="domain" description="HNH" evidence="1">
    <location>
        <begin position="26"/>
        <end position="72"/>
    </location>
</feature>
<dbReference type="GO" id="GO:0004519">
    <property type="term" value="F:endonuclease activity"/>
    <property type="evidence" value="ECO:0007669"/>
    <property type="project" value="UniProtKB-KW"/>
</dbReference>
<dbReference type="Proteomes" id="UP000666240">
    <property type="component" value="Unassembled WGS sequence"/>
</dbReference>
<dbReference type="InterPro" id="IPR002711">
    <property type="entry name" value="HNH"/>
</dbReference>
<protein>
    <submittedName>
        <fullName evidence="2">HNH endonuclease</fullName>
    </submittedName>
</protein>
<comment type="caution">
    <text evidence="2">The sequence shown here is derived from an EMBL/GenBank/DDBJ whole genome shotgun (WGS) entry which is preliminary data.</text>
</comment>
<dbReference type="Gene3D" id="1.10.30.50">
    <property type="match status" value="1"/>
</dbReference>
<sequence length="125" mass="14040">MSQANPIALISRKTGNWWADDRRHWCAYCGDKLEGKAGSTPKATRDHVLPRAHLGRHVTIPACRPCNQAKANTSLPDFLLTPYFASVRARERSTRWPLRDLWLVMALAAVEQARSLSDTWPDSSA</sequence>
<evidence type="ECO:0000313" key="2">
    <source>
        <dbReference type="EMBL" id="MBP0440914.1"/>
    </source>
</evidence>
<proteinExistence type="predicted"/>
<keyword evidence="2" id="KW-0378">Hydrolase</keyword>
<dbReference type="RefSeq" id="WP_209336947.1">
    <property type="nucleotide sequence ID" value="NZ_JAGIYY010000010.1"/>
</dbReference>
<gene>
    <name evidence="2" type="ORF">J5Y06_19890</name>
</gene>
<dbReference type="CDD" id="cd00085">
    <property type="entry name" value="HNHc"/>
    <property type="match status" value="1"/>
</dbReference>